<comment type="caution">
    <text evidence="2">The sequence shown here is derived from an EMBL/GenBank/DDBJ whole genome shotgun (WGS) entry which is preliminary data.</text>
</comment>
<sequence length="398" mass="44054">MSSPLTPAQLNVLERVLTQEQRDDLLGYLNASGAVPRSPPRSRSAVRGKGLKGLHTKSPTQPHSLRTQQSLKTPASSAYNDHLSASTMPGFRYENPHLPAPPTVTKVDYDHSHLPPPDHSYYQPDVDLKAEAARASAHNPVDKHSYELGLKDNDNRDTYLDPLGEPDHYEHRLKTYYKRSPERIKALTPKYEPPRLYENSISKKPTATVAGVPTEHQPYKKGNIIEHRTLRKNLTNAPSHSNSTPDLLNPTPVQPPPPPTPQTEGYKTPGWIESSKMKGLLNQDVYIKGGAAVSVKLEKSETVLREGGKKHLVSGRPPLTGAAGVPTSTKIREHELHGHNAKEGLGGKEIGVEIFKGTHYPNNSKDDVGKQHNFKDGRFNKKFCDSHNKNKVSQIVFG</sequence>
<feature type="region of interest" description="Disordered" evidence="1">
    <location>
        <begin position="30"/>
        <end position="88"/>
    </location>
</feature>
<feature type="compositionally biased region" description="Basic residues" evidence="1">
    <location>
        <begin position="44"/>
        <end position="55"/>
    </location>
</feature>
<feature type="compositionally biased region" description="Low complexity" evidence="1">
    <location>
        <begin position="31"/>
        <end position="43"/>
    </location>
</feature>
<reference evidence="3" key="1">
    <citation type="journal article" date="2023" name="Commun. Biol.">
        <title>Genome analysis of Parmales, the sister group of diatoms, reveals the evolutionary specialization of diatoms from phago-mixotrophs to photoautotrophs.</title>
        <authorList>
            <person name="Ban H."/>
            <person name="Sato S."/>
            <person name="Yoshikawa S."/>
            <person name="Yamada K."/>
            <person name="Nakamura Y."/>
            <person name="Ichinomiya M."/>
            <person name="Sato N."/>
            <person name="Blanc-Mathieu R."/>
            <person name="Endo H."/>
            <person name="Kuwata A."/>
            <person name="Ogata H."/>
        </authorList>
    </citation>
    <scope>NUCLEOTIDE SEQUENCE [LARGE SCALE GENOMIC DNA]</scope>
    <source>
        <strain evidence="3">NIES 3700</strain>
    </source>
</reference>
<accession>A0A9W6ZQR6</accession>
<evidence type="ECO:0000313" key="2">
    <source>
        <dbReference type="EMBL" id="GMH57576.1"/>
    </source>
</evidence>
<feature type="compositionally biased region" description="Pro residues" evidence="1">
    <location>
        <begin position="252"/>
        <end position="261"/>
    </location>
</feature>
<evidence type="ECO:0000256" key="1">
    <source>
        <dbReference type="SAM" id="MobiDB-lite"/>
    </source>
</evidence>
<name>A0A9W6ZQR6_9STRA</name>
<proteinExistence type="predicted"/>
<feature type="compositionally biased region" description="Polar residues" evidence="1">
    <location>
        <begin position="235"/>
        <end position="246"/>
    </location>
</feature>
<organism evidence="2 3">
    <name type="scientific">Triparma laevis f. longispina</name>
    <dbReference type="NCBI Taxonomy" id="1714387"/>
    <lineage>
        <taxon>Eukaryota</taxon>
        <taxon>Sar</taxon>
        <taxon>Stramenopiles</taxon>
        <taxon>Ochrophyta</taxon>
        <taxon>Bolidophyceae</taxon>
        <taxon>Parmales</taxon>
        <taxon>Triparmaceae</taxon>
        <taxon>Triparma</taxon>
    </lineage>
</organism>
<dbReference type="OrthoDB" id="10388827at2759"/>
<feature type="compositionally biased region" description="Polar residues" evidence="1">
    <location>
        <begin position="57"/>
        <end position="87"/>
    </location>
</feature>
<dbReference type="AlphaFoldDB" id="A0A9W6ZQR6"/>
<protein>
    <submittedName>
        <fullName evidence="2">Uncharacterized protein</fullName>
    </submittedName>
</protein>
<dbReference type="Proteomes" id="UP001165122">
    <property type="component" value="Unassembled WGS sequence"/>
</dbReference>
<feature type="region of interest" description="Disordered" evidence="1">
    <location>
        <begin position="235"/>
        <end position="265"/>
    </location>
</feature>
<evidence type="ECO:0000313" key="3">
    <source>
        <dbReference type="Proteomes" id="UP001165122"/>
    </source>
</evidence>
<keyword evidence="3" id="KW-1185">Reference proteome</keyword>
<dbReference type="EMBL" id="BRXW01000470">
    <property type="protein sequence ID" value="GMH57576.1"/>
    <property type="molecule type" value="Genomic_DNA"/>
</dbReference>
<gene>
    <name evidence="2" type="ORF">TrLO_g15235</name>
</gene>